<dbReference type="GO" id="GO:0003677">
    <property type="term" value="F:DNA binding"/>
    <property type="evidence" value="ECO:0007669"/>
    <property type="project" value="UniProtKB-KW"/>
</dbReference>
<evidence type="ECO:0000259" key="4">
    <source>
        <dbReference type="Pfam" id="PF00440"/>
    </source>
</evidence>
<keyword evidence="3" id="KW-0804">Transcription</keyword>
<dbReference type="EMBL" id="VNIP01000001">
    <property type="protein sequence ID" value="KAA1185516.1"/>
    <property type="molecule type" value="Genomic_DNA"/>
</dbReference>
<keyword evidence="2" id="KW-0238">DNA-binding</keyword>
<dbReference type="InterPro" id="IPR036271">
    <property type="entry name" value="Tet_transcr_reg_TetR-rel_C_sf"/>
</dbReference>
<evidence type="ECO:0000256" key="2">
    <source>
        <dbReference type="ARBA" id="ARBA00023125"/>
    </source>
</evidence>
<gene>
    <name evidence="6" type="ORF">FP026_00410</name>
</gene>
<dbReference type="Proteomes" id="UP000323608">
    <property type="component" value="Unassembled WGS sequence"/>
</dbReference>
<dbReference type="SUPFAM" id="SSF46689">
    <property type="entry name" value="Homeodomain-like"/>
    <property type="match status" value="1"/>
</dbReference>
<dbReference type="Gene3D" id="1.10.357.10">
    <property type="entry name" value="Tetracycline Repressor, domain 2"/>
    <property type="match status" value="1"/>
</dbReference>
<dbReference type="InterPro" id="IPR009057">
    <property type="entry name" value="Homeodomain-like_sf"/>
</dbReference>
<evidence type="ECO:0000313" key="6">
    <source>
        <dbReference type="EMBL" id="KAA1185516.1"/>
    </source>
</evidence>
<evidence type="ECO:0000256" key="3">
    <source>
        <dbReference type="ARBA" id="ARBA00023163"/>
    </source>
</evidence>
<comment type="caution">
    <text evidence="6">The sequence shown here is derived from an EMBL/GenBank/DDBJ whole genome shotgun (WGS) entry which is preliminary data.</text>
</comment>
<dbReference type="InterPro" id="IPR011075">
    <property type="entry name" value="TetR_C"/>
</dbReference>
<evidence type="ECO:0000259" key="5">
    <source>
        <dbReference type="Pfam" id="PF16925"/>
    </source>
</evidence>
<evidence type="ECO:0000313" key="7">
    <source>
        <dbReference type="Proteomes" id="UP000323608"/>
    </source>
</evidence>
<name>A0A5B0WFB0_RHITR</name>
<feature type="domain" description="Tetracyclin repressor-like C-terminal" evidence="5">
    <location>
        <begin position="80"/>
        <end position="182"/>
    </location>
</feature>
<dbReference type="OrthoDB" id="9795242at2"/>
<dbReference type="Pfam" id="PF00440">
    <property type="entry name" value="TetR_N"/>
    <property type="match status" value="1"/>
</dbReference>
<sequence>MGRTRSYDEGAVLSSAMHAFRRKGYRGVSIRDLEDATGLKVGSIYNSFGDKAAFFDAAFARYNRIVLRGRIERFAPAESGMDGLRALFASLLHEPNDESLGCLITNSAVELGGEGPPHRCTVEGLRILKETFTERLASSQRRGKFRSDKSPESTALRLLTLYQGILVLVRAGHDKRALEVLIQDEFNSLEASHDPR</sequence>
<dbReference type="RefSeq" id="WP_149632681.1">
    <property type="nucleotide sequence ID" value="NZ_VNIP01000001.1"/>
</dbReference>
<evidence type="ECO:0000256" key="1">
    <source>
        <dbReference type="ARBA" id="ARBA00023015"/>
    </source>
</evidence>
<organism evidence="6 7">
    <name type="scientific">Rhizobium tropici</name>
    <dbReference type="NCBI Taxonomy" id="398"/>
    <lineage>
        <taxon>Bacteria</taxon>
        <taxon>Pseudomonadati</taxon>
        <taxon>Pseudomonadota</taxon>
        <taxon>Alphaproteobacteria</taxon>
        <taxon>Hyphomicrobiales</taxon>
        <taxon>Rhizobiaceae</taxon>
        <taxon>Rhizobium/Agrobacterium group</taxon>
        <taxon>Rhizobium</taxon>
    </lineage>
</organism>
<dbReference type="Gene3D" id="1.10.10.60">
    <property type="entry name" value="Homeodomain-like"/>
    <property type="match status" value="1"/>
</dbReference>
<accession>A0A5B0WFB0</accession>
<dbReference type="AlphaFoldDB" id="A0A5B0WFB0"/>
<dbReference type="Pfam" id="PF16925">
    <property type="entry name" value="TetR_C_13"/>
    <property type="match status" value="1"/>
</dbReference>
<dbReference type="PANTHER" id="PTHR47506">
    <property type="entry name" value="TRANSCRIPTIONAL REGULATORY PROTEIN"/>
    <property type="match status" value="1"/>
</dbReference>
<protein>
    <submittedName>
        <fullName evidence="6">TetR/AcrR family transcriptional regulator</fullName>
    </submittedName>
</protein>
<keyword evidence="1" id="KW-0805">Transcription regulation</keyword>
<feature type="domain" description="HTH tetR-type" evidence="4">
    <location>
        <begin position="13"/>
        <end position="58"/>
    </location>
</feature>
<proteinExistence type="predicted"/>
<reference evidence="6 7" key="1">
    <citation type="submission" date="2019-07" db="EMBL/GenBank/DDBJ databases">
        <title>The Draft Genome Sequence of Rhizobium tropici SARCC-755 Associated with Superior Nodulation on Pigeonpea (Cajanus cajan (L.) Millsp.).</title>
        <authorList>
            <person name="Bopape F.L."/>
            <person name="Hassen A.I."/>
            <person name="Swanevelder Z.H."/>
            <person name="Gwata E.T."/>
        </authorList>
    </citation>
    <scope>NUCLEOTIDE SEQUENCE [LARGE SCALE GENOMIC DNA]</scope>
    <source>
        <strain evidence="6 7">SARCC-755</strain>
    </source>
</reference>
<dbReference type="PANTHER" id="PTHR47506:SF1">
    <property type="entry name" value="HTH-TYPE TRANSCRIPTIONAL REGULATOR YJDC"/>
    <property type="match status" value="1"/>
</dbReference>
<dbReference type="InterPro" id="IPR001647">
    <property type="entry name" value="HTH_TetR"/>
</dbReference>
<dbReference type="SUPFAM" id="SSF48498">
    <property type="entry name" value="Tetracyclin repressor-like, C-terminal domain"/>
    <property type="match status" value="1"/>
</dbReference>